<proteinExistence type="predicted"/>
<dbReference type="Proteomes" id="UP000325440">
    <property type="component" value="Unassembled WGS sequence"/>
</dbReference>
<accession>A0A5E4MFA5</accession>
<feature type="compositionally biased region" description="Polar residues" evidence="1">
    <location>
        <begin position="50"/>
        <end position="62"/>
    </location>
</feature>
<evidence type="ECO:0000313" key="2">
    <source>
        <dbReference type="EMBL" id="VVC30970.1"/>
    </source>
</evidence>
<evidence type="ECO:0000313" key="3">
    <source>
        <dbReference type="Proteomes" id="UP000325440"/>
    </source>
</evidence>
<dbReference type="EMBL" id="CABPRJ010000554">
    <property type="protein sequence ID" value="VVC30970.1"/>
    <property type="molecule type" value="Genomic_DNA"/>
</dbReference>
<evidence type="ECO:0000256" key="1">
    <source>
        <dbReference type="SAM" id="MobiDB-lite"/>
    </source>
</evidence>
<protein>
    <submittedName>
        <fullName evidence="2">Uncharacterized protein</fullName>
    </submittedName>
</protein>
<keyword evidence="3" id="KW-1185">Reference proteome</keyword>
<name>A0A5E4MFA5_9HEMI</name>
<feature type="non-terminal residue" evidence="2">
    <location>
        <position position="1"/>
    </location>
</feature>
<dbReference type="AlphaFoldDB" id="A0A5E4MFA5"/>
<feature type="region of interest" description="Disordered" evidence="1">
    <location>
        <begin position="28"/>
        <end position="62"/>
    </location>
</feature>
<gene>
    <name evidence="2" type="ORF">CINCED_3A023078</name>
</gene>
<sequence>VPAPPNSPNSPSHRCSRLSCISCLSRSTLSTDEPQSSISSDDDIDYRFTDSPSPTNSDYDYNMLQGSPITIPYHALGDDSEIQRSLRLNQYCFYVSDNDAEYRCIEHQNHAGRCILLNIWGVSTVDRGTQTDNYQRRRGTKRFRLTSQSSDDDEDDGRP</sequence>
<organism evidence="2 3">
    <name type="scientific">Cinara cedri</name>
    <dbReference type="NCBI Taxonomy" id="506608"/>
    <lineage>
        <taxon>Eukaryota</taxon>
        <taxon>Metazoa</taxon>
        <taxon>Ecdysozoa</taxon>
        <taxon>Arthropoda</taxon>
        <taxon>Hexapoda</taxon>
        <taxon>Insecta</taxon>
        <taxon>Pterygota</taxon>
        <taxon>Neoptera</taxon>
        <taxon>Paraneoptera</taxon>
        <taxon>Hemiptera</taxon>
        <taxon>Sternorrhyncha</taxon>
        <taxon>Aphidomorpha</taxon>
        <taxon>Aphidoidea</taxon>
        <taxon>Aphididae</taxon>
        <taxon>Lachninae</taxon>
        <taxon>Cinara</taxon>
    </lineage>
</organism>
<reference evidence="2 3" key="1">
    <citation type="submission" date="2019-08" db="EMBL/GenBank/DDBJ databases">
        <authorList>
            <person name="Alioto T."/>
            <person name="Alioto T."/>
            <person name="Gomez Garrido J."/>
        </authorList>
    </citation>
    <scope>NUCLEOTIDE SEQUENCE [LARGE SCALE GENOMIC DNA]</scope>
</reference>